<reference evidence="1" key="1">
    <citation type="submission" date="2018-05" db="EMBL/GenBank/DDBJ databases">
        <authorList>
            <person name="Lanie J.A."/>
            <person name="Ng W.-L."/>
            <person name="Kazmierczak K.M."/>
            <person name="Andrzejewski T.M."/>
            <person name="Davidsen T.M."/>
            <person name="Wayne K.J."/>
            <person name="Tettelin H."/>
            <person name="Glass J.I."/>
            <person name="Rusch D."/>
            <person name="Podicherti R."/>
            <person name="Tsui H.-C.T."/>
            <person name="Winkler M.E."/>
        </authorList>
    </citation>
    <scope>NUCLEOTIDE SEQUENCE</scope>
</reference>
<evidence type="ECO:0008006" key="2">
    <source>
        <dbReference type="Google" id="ProtNLM"/>
    </source>
</evidence>
<accession>A0A381UK14</accession>
<dbReference type="GO" id="GO:0046872">
    <property type="term" value="F:metal ion binding"/>
    <property type="evidence" value="ECO:0007669"/>
    <property type="project" value="InterPro"/>
</dbReference>
<proteinExistence type="predicted"/>
<dbReference type="GO" id="GO:0006355">
    <property type="term" value="P:regulation of DNA-templated transcription"/>
    <property type="evidence" value="ECO:0007669"/>
    <property type="project" value="InterPro"/>
</dbReference>
<dbReference type="CDD" id="cd10148">
    <property type="entry name" value="CsoR-like_DUF156"/>
    <property type="match status" value="1"/>
</dbReference>
<dbReference type="PANTHER" id="PTHR33677">
    <property type="entry name" value="TRANSCRIPTIONAL REPRESSOR FRMR-RELATED"/>
    <property type="match status" value="1"/>
</dbReference>
<organism evidence="1">
    <name type="scientific">marine metagenome</name>
    <dbReference type="NCBI Taxonomy" id="408172"/>
    <lineage>
        <taxon>unclassified sequences</taxon>
        <taxon>metagenomes</taxon>
        <taxon>ecological metagenomes</taxon>
    </lineage>
</organism>
<protein>
    <recommendedName>
        <fullName evidence="2">Transcriptional regulator</fullName>
    </recommendedName>
</protein>
<dbReference type="PANTHER" id="PTHR33677:SF3">
    <property type="entry name" value="COPPER-SENSING TRANSCRIPTIONAL REPRESSOR RICR"/>
    <property type="match status" value="1"/>
</dbReference>
<dbReference type="GO" id="GO:0003677">
    <property type="term" value="F:DNA binding"/>
    <property type="evidence" value="ECO:0007669"/>
    <property type="project" value="InterPro"/>
</dbReference>
<gene>
    <name evidence="1" type="ORF">METZ01_LOCUS81353</name>
</gene>
<evidence type="ECO:0000313" key="1">
    <source>
        <dbReference type="EMBL" id="SVA28499.1"/>
    </source>
</evidence>
<dbReference type="EMBL" id="UINC01006595">
    <property type="protein sequence ID" value="SVA28499.1"/>
    <property type="molecule type" value="Genomic_DNA"/>
</dbReference>
<dbReference type="Gene3D" id="1.20.58.1000">
    <property type="entry name" value="Metal-sensitive repressor, helix protomer"/>
    <property type="match status" value="1"/>
</dbReference>
<dbReference type="InterPro" id="IPR003735">
    <property type="entry name" value="Metal_Tscrpt_repr"/>
</dbReference>
<name>A0A381UK14_9ZZZZ</name>
<dbReference type="InterPro" id="IPR038390">
    <property type="entry name" value="Metal_Tscrpt_repr_sf"/>
</dbReference>
<sequence>MEFNMHPSHEDQLLRLKKVEGQVRGIQTMIEERRYCMDLLSQIRAVTGALRKIESGILESHLQHCVNDAITSKNKKNAELKIKEITQLFEKMR</sequence>
<dbReference type="Pfam" id="PF02583">
    <property type="entry name" value="Trns_repr_metal"/>
    <property type="match status" value="1"/>
</dbReference>
<dbReference type="AlphaFoldDB" id="A0A381UK14"/>